<evidence type="ECO:0000313" key="2">
    <source>
        <dbReference type="Proteomes" id="UP001500280"/>
    </source>
</evidence>
<evidence type="ECO:0000313" key="1">
    <source>
        <dbReference type="EMBL" id="GAA1679614.1"/>
    </source>
</evidence>
<comment type="caution">
    <text evidence="1">The sequence shown here is derived from an EMBL/GenBank/DDBJ whole genome shotgun (WGS) entry which is preliminary data.</text>
</comment>
<keyword evidence="2" id="KW-1185">Reference proteome</keyword>
<dbReference type="RefSeq" id="WP_344149603.1">
    <property type="nucleotide sequence ID" value="NZ_BAAANF010000008.1"/>
</dbReference>
<proteinExistence type="predicted"/>
<organism evidence="1 2">
    <name type="scientific">Kribbella yunnanensis</name>
    <dbReference type="NCBI Taxonomy" id="190194"/>
    <lineage>
        <taxon>Bacteria</taxon>
        <taxon>Bacillati</taxon>
        <taxon>Actinomycetota</taxon>
        <taxon>Actinomycetes</taxon>
        <taxon>Propionibacteriales</taxon>
        <taxon>Kribbellaceae</taxon>
        <taxon>Kribbella</taxon>
    </lineage>
</organism>
<sequence>MTKNPDDLDPAAVEEMLDQQFGGRWAVSADVPGLTAYVQLGRNDSGRLVLTGLLLMGDAIAADQLRKVPIAAIENAWNLSKPGDNWREEIDALPRLERSTGMAAEDFSQLVAQHYNAWARHVPHPAAAIAAEWGLKVPTVHTWIREARLRGLLPAAQRGKGGAR</sequence>
<protein>
    <submittedName>
        <fullName evidence="1">Uncharacterized protein</fullName>
    </submittedName>
</protein>
<accession>A0ABN2GZW6</accession>
<name>A0ABN2GZW6_9ACTN</name>
<dbReference type="Proteomes" id="UP001500280">
    <property type="component" value="Unassembled WGS sequence"/>
</dbReference>
<reference evidence="1 2" key="1">
    <citation type="journal article" date="2019" name="Int. J. Syst. Evol. Microbiol.">
        <title>The Global Catalogue of Microorganisms (GCM) 10K type strain sequencing project: providing services to taxonomists for standard genome sequencing and annotation.</title>
        <authorList>
            <consortium name="The Broad Institute Genomics Platform"/>
            <consortium name="The Broad Institute Genome Sequencing Center for Infectious Disease"/>
            <person name="Wu L."/>
            <person name="Ma J."/>
        </authorList>
    </citation>
    <scope>NUCLEOTIDE SEQUENCE [LARGE SCALE GENOMIC DNA]</scope>
    <source>
        <strain evidence="1 2">JCM 14307</strain>
    </source>
</reference>
<dbReference type="EMBL" id="BAAANF010000008">
    <property type="protein sequence ID" value="GAA1679614.1"/>
    <property type="molecule type" value="Genomic_DNA"/>
</dbReference>
<gene>
    <name evidence="1" type="ORF">GCM10009745_24400</name>
</gene>